<comment type="caution">
    <text evidence="1">The sequence shown here is derived from an EMBL/GenBank/DDBJ whole genome shotgun (WGS) entry which is preliminary data.</text>
</comment>
<evidence type="ECO:0008006" key="3">
    <source>
        <dbReference type="Google" id="ProtNLM"/>
    </source>
</evidence>
<name>A0AAW7X5F3_9GAMM</name>
<sequence>MTNTKPVRTDNAIDEIAFVLQFKSFFSGDQFVKDLIDLHIELKEGLPKYDITNGVMFQVGAQQGQNIQPDKQIGIVCFKRSETDPNRHEWALRVEANRIAVTCSEYKSWNEVSTKAKSYLRAALGKVNLKDNPIVEVVYQCVDKFTCEHQNITFDELFDGGSELLTTHITREMPEAWHIHQGWFEALDKVSARMLHNLNINMHHKQFVNNGIPNQEQVHEAIVSHLIRIQNTESLELKSEGDVLGKDSEDGYLENVLECAHTANKNVIKKLLAKNMLETIGLQDE</sequence>
<accession>A0AAW7X5F3</accession>
<dbReference type="EMBL" id="JAUOPB010000007">
    <property type="protein sequence ID" value="MDO6422883.1"/>
    <property type="molecule type" value="Genomic_DNA"/>
</dbReference>
<reference evidence="1" key="1">
    <citation type="submission" date="2023-07" db="EMBL/GenBank/DDBJ databases">
        <title>Genome content predicts the carbon catabolic preferences of heterotrophic bacteria.</title>
        <authorList>
            <person name="Gralka M."/>
        </authorList>
    </citation>
    <scope>NUCLEOTIDE SEQUENCE</scope>
    <source>
        <strain evidence="1">I3M17_2</strain>
    </source>
</reference>
<dbReference type="RefSeq" id="WP_303492757.1">
    <property type="nucleotide sequence ID" value="NZ_JAUOPB010000007.1"/>
</dbReference>
<dbReference type="Proteomes" id="UP001169760">
    <property type="component" value="Unassembled WGS sequence"/>
</dbReference>
<organism evidence="1 2">
    <name type="scientific">Saccharophagus degradans</name>
    <dbReference type="NCBI Taxonomy" id="86304"/>
    <lineage>
        <taxon>Bacteria</taxon>
        <taxon>Pseudomonadati</taxon>
        <taxon>Pseudomonadota</taxon>
        <taxon>Gammaproteobacteria</taxon>
        <taxon>Cellvibrionales</taxon>
        <taxon>Cellvibrionaceae</taxon>
        <taxon>Saccharophagus</taxon>
    </lineage>
</organism>
<proteinExistence type="predicted"/>
<gene>
    <name evidence="1" type="ORF">Q4521_10400</name>
</gene>
<evidence type="ECO:0000313" key="1">
    <source>
        <dbReference type="EMBL" id="MDO6422883.1"/>
    </source>
</evidence>
<protein>
    <recommendedName>
        <fullName evidence="3">TIGR04255 family protein</fullName>
    </recommendedName>
</protein>
<evidence type="ECO:0000313" key="2">
    <source>
        <dbReference type="Proteomes" id="UP001169760"/>
    </source>
</evidence>
<dbReference type="AlphaFoldDB" id="A0AAW7X5F3"/>